<evidence type="ECO:0000256" key="1">
    <source>
        <dbReference type="SAM" id="Phobius"/>
    </source>
</evidence>
<accession>A0A2M8D7U9</accession>
<keyword evidence="1" id="KW-0812">Transmembrane</keyword>
<evidence type="ECO:0000313" key="3">
    <source>
        <dbReference type="Proteomes" id="UP000229236"/>
    </source>
</evidence>
<gene>
    <name evidence="2" type="ORF">CO088_01900</name>
</gene>
<feature type="transmembrane region" description="Helical" evidence="1">
    <location>
        <begin position="116"/>
        <end position="136"/>
    </location>
</feature>
<proteinExistence type="predicted"/>
<reference evidence="3" key="1">
    <citation type="submission" date="2017-09" db="EMBL/GenBank/DDBJ databases">
        <title>Depth-based differentiation of microbial function through sediment-hosted aquifers and enrichment of novel symbionts in the deep terrestrial subsurface.</title>
        <authorList>
            <person name="Probst A.J."/>
            <person name="Ladd B."/>
            <person name="Jarett J.K."/>
            <person name="Geller-Mcgrath D.E."/>
            <person name="Sieber C.M.K."/>
            <person name="Emerson J.B."/>
            <person name="Anantharaman K."/>
            <person name="Thomas B.C."/>
            <person name="Malmstrom R."/>
            <person name="Stieglmeier M."/>
            <person name="Klingl A."/>
            <person name="Woyke T."/>
            <person name="Ryan C.M."/>
            <person name="Banfield J.F."/>
        </authorList>
    </citation>
    <scope>NUCLEOTIDE SEQUENCE [LARGE SCALE GENOMIC DNA]</scope>
</reference>
<comment type="caution">
    <text evidence="2">The sequence shown here is derived from an EMBL/GenBank/DDBJ whole genome shotgun (WGS) entry which is preliminary data.</text>
</comment>
<feature type="transmembrane region" description="Helical" evidence="1">
    <location>
        <begin position="12"/>
        <end position="31"/>
    </location>
</feature>
<feature type="transmembrane region" description="Helical" evidence="1">
    <location>
        <begin position="52"/>
        <end position="70"/>
    </location>
</feature>
<keyword evidence="1" id="KW-0472">Membrane</keyword>
<dbReference type="AlphaFoldDB" id="A0A2M8D7U9"/>
<sequence length="138" mass="15930">MNKTIRQSYHFVLFLLGKARSLLWGIIYVTTLHFTEKETRVTNILKNRTFRIAHYVISLVVFILCLFLGYNPIILYSGFAIAVLSFYFNLIPEALSRRFKEEKNIFGPLKIMFGYVLGYGGAFLALFILVLLTSGFGW</sequence>
<dbReference type="EMBL" id="PFTM01000037">
    <property type="protein sequence ID" value="PJB83223.1"/>
    <property type="molecule type" value="Genomic_DNA"/>
</dbReference>
<protein>
    <submittedName>
        <fullName evidence="2">Uncharacterized protein</fullName>
    </submittedName>
</protein>
<evidence type="ECO:0000313" key="2">
    <source>
        <dbReference type="EMBL" id="PJB83223.1"/>
    </source>
</evidence>
<organism evidence="2 3">
    <name type="scientific">Candidatus Yonathbacteria bacterium CG_4_9_14_0_8_um_filter_46_47</name>
    <dbReference type="NCBI Taxonomy" id="1975106"/>
    <lineage>
        <taxon>Bacteria</taxon>
        <taxon>Candidatus Yonathiibacteriota</taxon>
    </lineage>
</organism>
<name>A0A2M8D7U9_9BACT</name>
<feature type="transmembrane region" description="Helical" evidence="1">
    <location>
        <begin position="76"/>
        <end position="95"/>
    </location>
</feature>
<dbReference type="Proteomes" id="UP000229236">
    <property type="component" value="Unassembled WGS sequence"/>
</dbReference>
<keyword evidence="1" id="KW-1133">Transmembrane helix</keyword>